<protein>
    <recommendedName>
        <fullName evidence="3">FAD:protein FMN transferase</fullName>
        <ecNumber evidence="2">2.7.1.180</ecNumber>
    </recommendedName>
    <alternativeName>
        <fullName evidence="9">Flavin transferase</fullName>
    </alternativeName>
</protein>
<evidence type="ECO:0000256" key="11">
    <source>
        <dbReference type="SAM" id="Phobius"/>
    </source>
</evidence>
<keyword evidence="11" id="KW-0812">Transmembrane</keyword>
<keyword evidence="5" id="KW-0808">Transferase</keyword>
<evidence type="ECO:0000256" key="10">
    <source>
        <dbReference type="ARBA" id="ARBA00048540"/>
    </source>
</evidence>
<dbReference type="EMBL" id="SJPK01000008">
    <property type="protein sequence ID" value="TWT65018.1"/>
    <property type="molecule type" value="Genomic_DNA"/>
</dbReference>
<evidence type="ECO:0000256" key="1">
    <source>
        <dbReference type="ARBA" id="ARBA00001946"/>
    </source>
</evidence>
<evidence type="ECO:0000256" key="9">
    <source>
        <dbReference type="ARBA" id="ARBA00031306"/>
    </source>
</evidence>
<name>A0A5C5XQT9_9BACT</name>
<dbReference type="InterPro" id="IPR024932">
    <property type="entry name" value="ApbE"/>
</dbReference>
<dbReference type="Gene3D" id="3.10.520.10">
    <property type="entry name" value="ApbE-like domains"/>
    <property type="match status" value="1"/>
</dbReference>
<dbReference type="InterPro" id="IPR003374">
    <property type="entry name" value="ApbE-like_sf"/>
</dbReference>
<evidence type="ECO:0000256" key="8">
    <source>
        <dbReference type="ARBA" id="ARBA00022842"/>
    </source>
</evidence>
<dbReference type="EC" id="2.7.1.180" evidence="2"/>
<evidence type="ECO:0000313" key="12">
    <source>
        <dbReference type="EMBL" id="TWT65018.1"/>
    </source>
</evidence>
<keyword evidence="13" id="KW-1185">Reference proteome</keyword>
<evidence type="ECO:0000256" key="6">
    <source>
        <dbReference type="ARBA" id="ARBA00022723"/>
    </source>
</evidence>
<evidence type="ECO:0000256" key="5">
    <source>
        <dbReference type="ARBA" id="ARBA00022679"/>
    </source>
</evidence>
<evidence type="ECO:0000313" key="13">
    <source>
        <dbReference type="Proteomes" id="UP000318053"/>
    </source>
</evidence>
<dbReference type="Proteomes" id="UP000318053">
    <property type="component" value="Unassembled WGS sequence"/>
</dbReference>
<evidence type="ECO:0000256" key="7">
    <source>
        <dbReference type="ARBA" id="ARBA00022827"/>
    </source>
</evidence>
<evidence type="ECO:0000256" key="2">
    <source>
        <dbReference type="ARBA" id="ARBA00011955"/>
    </source>
</evidence>
<feature type="transmembrane region" description="Helical" evidence="11">
    <location>
        <begin position="421"/>
        <end position="442"/>
    </location>
</feature>
<comment type="caution">
    <text evidence="12">The sequence shown here is derived from an EMBL/GenBank/DDBJ whole genome shotgun (WGS) entry which is preliminary data.</text>
</comment>
<keyword evidence="12" id="KW-0449">Lipoprotein</keyword>
<keyword evidence="11" id="KW-1133">Transmembrane helix</keyword>
<comment type="cofactor">
    <cofactor evidence="1">
        <name>Mg(2+)</name>
        <dbReference type="ChEBI" id="CHEBI:18420"/>
    </cofactor>
</comment>
<keyword evidence="11" id="KW-0472">Membrane</keyword>
<keyword evidence="4" id="KW-0285">Flavoprotein</keyword>
<gene>
    <name evidence="12" type="primary">apbE_2</name>
    <name evidence="12" type="ORF">CA85_33630</name>
</gene>
<organism evidence="12 13">
    <name type="scientific">Allorhodopirellula solitaria</name>
    <dbReference type="NCBI Taxonomy" id="2527987"/>
    <lineage>
        <taxon>Bacteria</taxon>
        <taxon>Pseudomonadati</taxon>
        <taxon>Planctomycetota</taxon>
        <taxon>Planctomycetia</taxon>
        <taxon>Pirellulales</taxon>
        <taxon>Pirellulaceae</taxon>
        <taxon>Allorhodopirellula</taxon>
    </lineage>
</organism>
<accession>A0A5C5XQT9</accession>
<dbReference type="GO" id="GO:0046872">
    <property type="term" value="F:metal ion binding"/>
    <property type="evidence" value="ECO:0007669"/>
    <property type="project" value="UniProtKB-KW"/>
</dbReference>
<dbReference type="Pfam" id="PF04400">
    <property type="entry name" value="NqrM"/>
    <property type="match status" value="1"/>
</dbReference>
<keyword evidence="6" id="KW-0479">Metal-binding</keyword>
<dbReference type="PANTHER" id="PTHR30040">
    <property type="entry name" value="THIAMINE BIOSYNTHESIS LIPOPROTEIN APBE"/>
    <property type="match status" value="1"/>
</dbReference>
<dbReference type="Pfam" id="PF02424">
    <property type="entry name" value="ApbE"/>
    <property type="match status" value="1"/>
</dbReference>
<dbReference type="AlphaFoldDB" id="A0A5C5XQT9"/>
<keyword evidence="8" id="KW-0460">Magnesium</keyword>
<evidence type="ECO:0000256" key="3">
    <source>
        <dbReference type="ARBA" id="ARBA00016337"/>
    </source>
</evidence>
<sequence length="486" mass="52117">MLMIHSDRMTRRGFRPVAFFLATTALILAQPCWAGQSQSHWMTIANGAFPLGAAAVAAPSPTGALIQFRGGTMGTTYSVKVSRPPERADWQSEATLAVDAELRRVNDQMSTYLRSSELSRFNDSGSTDWFDVSVETASVVQFALDVGQRSGGAFDVTVGPLVDRWSFGPGERNRDVPSAEELEAIGRQIGQSHLSVRLDPPALKKDIPQLRVDLSAIAKGHGVDRVVDVLSRLGAQNVFVEIGGEVRVTGEKQTPDGPQPWRVGIQKPDAMNNEIVAAYRIEDAAMATSGDYRNFFEFEGERYSHTIDPVTLRPVRHNLASVTVVASSCMAADAWATALDVAGPQRAAQLASENDLDTLLITRRDNGPTTDGTLDESLENQMNYMGTGTLAAIADRMQNSGTLAQNAAADGAGFFERMGPIALLTGIGFAVVLAAMAVGVIFGRRAISGSCGGLNARTDEDGVSRCSMCSSPSEGCEKLREKIENQ</sequence>
<dbReference type="GO" id="GO:0016740">
    <property type="term" value="F:transferase activity"/>
    <property type="evidence" value="ECO:0007669"/>
    <property type="project" value="UniProtKB-KW"/>
</dbReference>
<dbReference type="InterPro" id="IPR007495">
    <property type="entry name" value="NqrM"/>
</dbReference>
<dbReference type="PANTHER" id="PTHR30040:SF2">
    <property type="entry name" value="FAD:PROTEIN FMN TRANSFERASE"/>
    <property type="match status" value="1"/>
</dbReference>
<comment type="catalytic activity">
    <reaction evidence="10">
        <text>L-threonyl-[protein] + FAD = FMN-L-threonyl-[protein] + AMP + H(+)</text>
        <dbReference type="Rhea" id="RHEA:36847"/>
        <dbReference type="Rhea" id="RHEA-COMP:11060"/>
        <dbReference type="Rhea" id="RHEA-COMP:11061"/>
        <dbReference type="ChEBI" id="CHEBI:15378"/>
        <dbReference type="ChEBI" id="CHEBI:30013"/>
        <dbReference type="ChEBI" id="CHEBI:57692"/>
        <dbReference type="ChEBI" id="CHEBI:74257"/>
        <dbReference type="ChEBI" id="CHEBI:456215"/>
        <dbReference type="EC" id="2.7.1.180"/>
    </reaction>
</comment>
<keyword evidence="7" id="KW-0274">FAD</keyword>
<proteinExistence type="predicted"/>
<dbReference type="SUPFAM" id="SSF143631">
    <property type="entry name" value="ApbE-like"/>
    <property type="match status" value="1"/>
</dbReference>
<reference evidence="12 13" key="1">
    <citation type="submission" date="2019-02" db="EMBL/GenBank/DDBJ databases">
        <title>Deep-cultivation of Planctomycetes and their phenomic and genomic characterization uncovers novel biology.</title>
        <authorList>
            <person name="Wiegand S."/>
            <person name="Jogler M."/>
            <person name="Boedeker C."/>
            <person name="Pinto D."/>
            <person name="Vollmers J."/>
            <person name="Rivas-Marin E."/>
            <person name="Kohn T."/>
            <person name="Peeters S.H."/>
            <person name="Heuer A."/>
            <person name="Rast P."/>
            <person name="Oberbeckmann S."/>
            <person name="Bunk B."/>
            <person name="Jeske O."/>
            <person name="Meyerdierks A."/>
            <person name="Storesund J.E."/>
            <person name="Kallscheuer N."/>
            <person name="Luecker S."/>
            <person name="Lage O.M."/>
            <person name="Pohl T."/>
            <person name="Merkel B.J."/>
            <person name="Hornburger P."/>
            <person name="Mueller R.-W."/>
            <person name="Bruemmer F."/>
            <person name="Labrenz M."/>
            <person name="Spormann A.M."/>
            <person name="Op Den Camp H."/>
            <person name="Overmann J."/>
            <person name="Amann R."/>
            <person name="Jetten M.S.M."/>
            <person name="Mascher T."/>
            <person name="Medema M.H."/>
            <person name="Devos D.P."/>
            <person name="Kaster A.-K."/>
            <person name="Ovreas L."/>
            <person name="Rohde M."/>
            <person name="Galperin M.Y."/>
            <person name="Jogler C."/>
        </authorList>
    </citation>
    <scope>NUCLEOTIDE SEQUENCE [LARGE SCALE GENOMIC DNA]</scope>
    <source>
        <strain evidence="12 13">CA85</strain>
    </source>
</reference>
<evidence type="ECO:0000256" key="4">
    <source>
        <dbReference type="ARBA" id="ARBA00022630"/>
    </source>
</evidence>